<dbReference type="PROSITE" id="PS00018">
    <property type="entry name" value="EF_HAND_1"/>
    <property type="match status" value="1"/>
</dbReference>
<sequence>MHISNQRFSNLEEKELRKRVFTGESNTMYRKDIQPQSTLEKRSTKLLQNATFQEKLIDEKHEVNATAIAETQFVGFDQYNKQTLEGKVDLEKVREIRRAIRRRYANRTNFQKIFNYWDYNSTGSINTKNAYDMIKKMGIKINYDECRVLIASSDQDQSGDLNLNEFMDLIFNSNDTLNVNLKSLPVISEEEYPTSTVDDVLEKLNQDAQKTRLDKHVNQMNVILKNKLPILKIYVLQADSLNQGFVSTEKYQEILKKLAIPESILSKKDIQYIFDRHKIDEYKFDYKNFIDYLKKYEFVPEDIYVSINLFFVIYIKNQQKQD</sequence>
<dbReference type="Gene3D" id="1.10.238.10">
    <property type="entry name" value="EF-hand"/>
    <property type="match status" value="1"/>
</dbReference>
<protein>
    <submittedName>
        <fullName evidence="2">Uncharacterized protein</fullName>
    </submittedName>
</protein>
<dbReference type="eggNOG" id="ENOG502RVRC">
    <property type="taxonomic scope" value="Eukaryota"/>
</dbReference>
<evidence type="ECO:0000313" key="3">
    <source>
        <dbReference type="Proteomes" id="UP000008983"/>
    </source>
</evidence>
<proteinExistence type="predicted"/>
<evidence type="ECO:0000313" key="2">
    <source>
        <dbReference type="EMBL" id="EGR27510.1"/>
    </source>
</evidence>
<dbReference type="InterPro" id="IPR018247">
    <property type="entry name" value="EF_Hand_1_Ca_BS"/>
</dbReference>
<dbReference type="AlphaFoldDB" id="G0R4S2"/>
<keyword evidence="3" id="KW-1185">Reference proteome</keyword>
<dbReference type="OMA" id="QEFYQSA"/>
<accession>G0R4S2</accession>
<name>G0R4S2_ICHMU</name>
<dbReference type="OrthoDB" id="26525at2759"/>
<organism evidence="2 3">
    <name type="scientific">Ichthyophthirius multifiliis</name>
    <name type="common">White spot disease agent</name>
    <name type="synonym">Ich</name>
    <dbReference type="NCBI Taxonomy" id="5932"/>
    <lineage>
        <taxon>Eukaryota</taxon>
        <taxon>Sar</taxon>
        <taxon>Alveolata</taxon>
        <taxon>Ciliophora</taxon>
        <taxon>Intramacronucleata</taxon>
        <taxon>Oligohymenophorea</taxon>
        <taxon>Hymenostomatida</taxon>
        <taxon>Ophryoglenina</taxon>
        <taxon>Ichthyophthirius</taxon>
    </lineage>
</organism>
<dbReference type="GeneID" id="14903581"/>
<dbReference type="RefSeq" id="XP_004024915.1">
    <property type="nucleotide sequence ID" value="XM_004024867.1"/>
</dbReference>
<dbReference type="EMBL" id="GL984355">
    <property type="protein sequence ID" value="EGR27510.1"/>
    <property type="molecule type" value="Genomic_DNA"/>
</dbReference>
<dbReference type="InParanoid" id="G0R4S2"/>
<dbReference type="SUPFAM" id="SSF47473">
    <property type="entry name" value="EF-hand"/>
    <property type="match status" value="1"/>
</dbReference>
<evidence type="ECO:0000256" key="1">
    <source>
        <dbReference type="ARBA" id="ARBA00022837"/>
    </source>
</evidence>
<dbReference type="Proteomes" id="UP000008983">
    <property type="component" value="Unassembled WGS sequence"/>
</dbReference>
<dbReference type="InterPro" id="IPR011992">
    <property type="entry name" value="EF-hand-dom_pair"/>
</dbReference>
<keyword evidence="1" id="KW-0106">Calcium</keyword>
<reference evidence="2 3" key="1">
    <citation type="submission" date="2011-07" db="EMBL/GenBank/DDBJ databases">
        <authorList>
            <person name="Coyne R."/>
            <person name="Brami D."/>
            <person name="Johnson J."/>
            <person name="Hostetler J."/>
            <person name="Hannick L."/>
            <person name="Clark T."/>
            <person name="Cassidy-Hanley D."/>
            <person name="Inman J."/>
        </authorList>
    </citation>
    <scope>NUCLEOTIDE SEQUENCE [LARGE SCALE GENOMIC DNA]</scope>
    <source>
        <strain evidence="2 3">G5</strain>
    </source>
</reference>
<gene>
    <name evidence="2" type="ORF">IMG5_194590</name>
</gene>